<sequence length="117" mass="13388">MQNQHVSSLLILLQTLWIPDVSSNFRQLESVRYCFIEPHDLHCIVRDQFLYVFSRLSSLVLRMADIFGTMHPLSTSRECCAFIFYRAGSIDGVEVHVMERGGNLASSMEMRGLSAMQ</sequence>
<dbReference type="Proteomes" id="UP001476798">
    <property type="component" value="Unassembled WGS sequence"/>
</dbReference>
<name>A0ABV0NBM7_9TELE</name>
<accession>A0ABV0NBM7</accession>
<dbReference type="EMBL" id="JAHRIO010031513">
    <property type="protein sequence ID" value="MEQ2168769.1"/>
    <property type="molecule type" value="Genomic_DNA"/>
</dbReference>
<evidence type="ECO:0000256" key="1">
    <source>
        <dbReference type="SAM" id="SignalP"/>
    </source>
</evidence>
<keyword evidence="3" id="KW-1185">Reference proteome</keyword>
<gene>
    <name evidence="2" type="ORF">GOODEAATRI_018173</name>
</gene>
<organism evidence="2 3">
    <name type="scientific">Goodea atripinnis</name>
    <dbReference type="NCBI Taxonomy" id="208336"/>
    <lineage>
        <taxon>Eukaryota</taxon>
        <taxon>Metazoa</taxon>
        <taxon>Chordata</taxon>
        <taxon>Craniata</taxon>
        <taxon>Vertebrata</taxon>
        <taxon>Euteleostomi</taxon>
        <taxon>Actinopterygii</taxon>
        <taxon>Neopterygii</taxon>
        <taxon>Teleostei</taxon>
        <taxon>Neoteleostei</taxon>
        <taxon>Acanthomorphata</taxon>
        <taxon>Ovalentaria</taxon>
        <taxon>Atherinomorphae</taxon>
        <taxon>Cyprinodontiformes</taxon>
        <taxon>Goodeidae</taxon>
        <taxon>Goodea</taxon>
    </lineage>
</organism>
<feature type="signal peptide" evidence="1">
    <location>
        <begin position="1"/>
        <end position="23"/>
    </location>
</feature>
<proteinExistence type="predicted"/>
<reference evidence="2 3" key="1">
    <citation type="submission" date="2021-06" db="EMBL/GenBank/DDBJ databases">
        <authorList>
            <person name="Palmer J.M."/>
        </authorList>
    </citation>
    <scope>NUCLEOTIDE SEQUENCE [LARGE SCALE GENOMIC DNA]</scope>
    <source>
        <strain evidence="2 3">GA_2019</strain>
        <tissue evidence="2">Muscle</tissue>
    </source>
</reference>
<protein>
    <submittedName>
        <fullName evidence="2">Uncharacterized protein</fullName>
    </submittedName>
</protein>
<comment type="caution">
    <text evidence="2">The sequence shown here is derived from an EMBL/GenBank/DDBJ whole genome shotgun (WGS) entry which is preliminary data.</text>
</comment>
<evidence type="ECO:0000313" key="2">
    <source>
        <dbReference type="EMBL" id="MEQ2168769.1"/>
    </source>
</evidence>
<keyword evidence="1" id="KW-0732">Signal</keyword>
<evidence type="ECO:0000313" key="3">
    <source>
        <dbReference type="Proteomes" id="UP001476798"/>
    </source>
</evidence>
<feature type="chain" id="PRO_5046868042" evidence="1">
    <location>
        <begin position="24"/>
        <end position="117"/>
    </location>
</feature>